<dbReference type="EMBL" id="PPCV01000004">
    <property type="protein sequence ID" value="RXW32390.1"/>
    <property type="molecule type" value="Genomic_DNA"/>
</dbReference>
<dbReference type="Proteomes" id="UP000290624">
    <property type="component" value="Unassembled WGS sequence"/>
</dbReference>
<gene>
    <name evidence="1" type="ORF">C1706_07555</name>
</gene>
<evidence type="ECO:0008006" key="3">
    <source>
        <dbReference type="Google" id="ProtNLM"/>
    </source>
</evidence>
<protein>
    <recommendedName>
        <fullName evidence="3">(d)CMP kinase</fullName>
    </recommendedName>
</protein>
<sequence length="176" mass="18677">MAERIAALWGDAPPRCGATRVVAIDGLSGAGKTTLASLVAARLGAPVVHMDDLYPGWDGLAAGVAYLVDAVLRPLAVGESARYRAWDWADERRGAVRSLVPPPTLVLEGCGASVGEASTFASVRVWVEAPIETRRARGLARDGEAFRPHWQCWAAQEEAVFAADGTRARADLVVET</sequence>
<reference evidence="1 2" key="1">
    <citation type="submission" date="2018-01" db="EMBL/GenBank/DDBJ databases">
        <title>Lactibacter flavus gen. nov., sp. nov., a novel bacterium of the family Propionibacteriaceae isolated from raw milk and dairy products.</title>
        <authorList>
            <person name="Wenning M."/>
            <person name="Breitenwieser F."/>
            <person name="Huptas C."/>
            <person name="von Neubeck M."/>
            <person name="Busse H.-J."/>
            <person name="Scherer S."/>
        </authorList>
    </citation>
    <scope>NUCLEOTIDE SEQUENCE [LARGE SCALE GENOMIC DNA]</scope>
    <source>
        <strain evidence="1 2">VG341</strain>
    </source>
</reference>
<dbReference type="InterPro" id="IPR027417">
    <property type="entry name" value="P-loop_NTPase"/>
</dbReference>
<evidence type="ECO:0000313" key="1">
    <source>
        <dbReference type="EMBL" id="RXW32390.1"/>
    </source>
</evidence>
<dbReference type="OrthoDB" id="3237545at2"/>
<evidence type="ECO:0000313" key="2">
    <source>
        <dbReference type="Proteomes" id="UP000290624"/>
    </source>
</evidence>
<dbReference type="SUPFAM" id="SSF52540">
    <property type="entry name" value="P-loop containing nucleoside triphosphate hydrolases"/>
    <property type="match status" value="1"/>
</dbReference>
<keyword evidence="2" id="KW-1185">Reference proteome</keyword>
<dbReference type="AlphaFoldDB" id="A0A4Q2EFR0"/>
<name>A0A4Q2EFR0_9ACTN</name>
<accession>A0A4Q2EFR0</accession>
<organism evidence="1 2">
    <name type="scientific">Propioniciclava flava</name>
    <dbReference type="NCBI Taxonomy" id="2072026"/>
    <lineage>
        <taxon>Bacteria</taxon>
        <taxon>Bacillati</taxon>
        <taxon>Actinomycetota</taxon>
        <taxon>Actinomycetes</taxon>
        <taxon>Propionibacteriales</taxon>
        <taxon>Propionibacteriaceae</taxon>
        <taxon>Propioniciclava</taxon>
    </lineage>
</organism>
<comment type="caution">
    <text evidence="1">The sequence shown here is derived from an EMBL/GenBank/DDBJ whole genome shotgun (WGS) entry which is preliminary data.</text>
</comment>
<dbReference type="Gene3D" id="3.40.50.300">
    <property type="entry name" value="P-loop containing nucleotide triphosphate hydrolases"/>
    <property type="match status" value="1"/>
</dbReference>
<proteinExistence type="predicted"/>